<dbReference type="InterPro" id="IPR007627">
    <property type="entry name" value="RNA_pol_sigma70_r2"/>
</dbReference>
<evidence type="ECO:0000256" key="2">
    <source>
        <dbReference type="ARBA" id="ARBA00023015"/>
    </source>
</evidence>
<dbReference type="PANTHER" id="PTHR43133">
    <property type="entry name" value="RNA POLYMERASE ECF-TYPE SIGMA FACTO"/>
    <property type="match status" value="1"/>
</dbReference>
<dbReference type="AlphaFoldDB" id="A0A3N5C1S4"/>
<dbReference type="CDD" id="cd06171">
    <property type="entry name" value="Sigma70_r4"/>
    <property type="match status" value="1"/>
</dbReference>
<dbReference type="InterPro" id="IPR013249">
    <property type="entry name" value="RNA_pol_sigma70_r4_t2"/>
</dbReference>
<feature type="domain" description="RNA polymerase sigma-70 region 2" evidence="5">
    <location>
        <begin position="23"/>
        <end position="86"/>
    </location>
</feature>
<dbReference type="GO" id="GO:0016987">
    <property type="term" value="F:sigma factor activity"/>
    <property type="evidence" value="ECO:0007669"/>
    <property type="project" value="UniProtKB-KW"/>
</dbReference>
<accession>A0A3N5C1S4</accession>
<keyword evidence="3" id="KW-0731">Sigma factor</keyword>
<dbReference type="Gene3D" id="1.10.10.10">
    <property type="entry name" value="Winged helix-like DNA-binding domain superfamily/Winged helix DNA-binding domain"/>
    <property type="match status" value="1"/>
</dbReference>
<comment type="similarity">
    <text evidence="1">Belongs to the sigma-70 factor family. ECF subfamily.</text>
</comment>
<dbReference type="InterPro" id="IPR014284">
    <property type="entry name" value="RNA_pol_sigma-70_dom"/>
</dbReference>
<evidence type="ECO:0000256" key="1">
    <source>
        <dbReference type="ARBA" id="ARBA00010641"/>
    </source>
</evidence>
<dbReference type="Pfam" id="PF04542">
    <property type="entry name" value="Sigma70_r2"/>
    <property type="match status" value="1"/>
</dbReference>
<protein>
    <submittedName>
        <fullName evidence="7">RNA polymerase sigma-70 factor (ECF subfamily)</fullName>
    </submittedName>
</protein>
<proteinExistence type="inferred from homology"/>
<evidence type="ECO:0000256" key="4">
    <source>
        <dbReference type="ARBA" id="ARBA00023163"/>
    </source>
</evidence>
<organism evidence="7 8">
    <name type="scientific">Aquisalibacillus elongatus</name>
    <dbReference type="NCBI Taxonomy" id="485577"/>
    <lineage>
        <taxon>Bacteria</taxon>
        <taxon>Bacillati</taxon>
        <taxon>Bacillota</taxon>
        <taxon>Bacilli</taxon>
        <taxon>Bacillales</taxon>
        <taxon>Bacillaceae</taxon>
        <taxon>Aquisalibacillus</taxon>
    </lineage>
</organism>
<keyword evidence="2" id="KW-0805">Transcription regulation</keyword>
<dbReference type="EMBL" id="RKRF01000009">
    <property type="protein sequence ID" value="RPF53322.1"/>
    <property type="molecule type" value="Genomic_DNA"/>
</dbReference>
<dbReference type="PANTHER" id="PTHR43133:SF60">
    <property type="entry name" value="RNA POLYMERASE SIGMA FACTOR SIGV"/>
    <property type="match status" value="1"/>
</dbReference>
<name>A0A3N5C1S4_9BACI</name>
<dbReference type="Pfam" id="PF08281">
    <property type="entry name" value="Sigma70_r4_2"/>
    <property type="match status" value="1"/>
</dbReference>
<dbReference type="InterPro" id="IPR036388">
    <property type="entry name" value="WH-like_DNA-bd_sf"/>
</dbReference>
<evidence type="ECO:0000259" key="6">
    <source>
        <dbReference type="Pfam" id="PF08281"/>
    </source>
</evidence>
<dbReference type="GO" id="GO:0003677">
    <property type="term" value="F:DNA binding"/>
    <property type="evidence" value="ECO:0007669"/>
    <property type="project" value="InterPro"/>
</dbReference>
<dbReference type="NCBIfam" id="TIGR02937">
    <property type="entry name" value="sigma70-ECF"/>
    <property type="match status" value="1"/>
</dbReference>
<feature type="domain" description="RNA polymerase sigma factor 70 region 4 type 2" evidence="6">
    <location>
        <begin position="121"/>
        <end position="170"/>
    </location>
</feature>
<dbReference type="Proteomes" id="UP000276443">
    <property type="component" value="Unassembled WGS sequence"/>
</dbReference>
<evidence type="ECO:0000256" key="3">
    <source>
        <dbReference type="ARBA" id="ARBA00023082"/>
    </source>
</evidence>
<evidence type="ECO:0000313" key="8">
    <source>
        <dbReference type="Proteomes" id="UP000276443"/>
    </source>
</evidence>
<dbReference type="InterPro" id="IPR013324">
    <property type="entry name" value="RNA_pol_sigma_r3/r4-like"/>
</dbReference>
<evidence type="ECO:0000313" key="7">
    <source>
        <dbReference type="EMBL" id="RPF53322.1"/>
    </source>
</evidence>
<keyword evidence="8" id="KW-1185">Reference proteome</keyword>
<dbReference type="InterPro" id="IPR039425">
    <property type="entry name" value="RNA_pol_sigma-70-like"/>
</dbReference>
<keyword evidence="4" id="KW-0804">Transcription</keyword>
<dbReference type="SUPFAM" id="SSF88946">
    <property type="entry name" value="Sigma2 domain of RNA polymerase sigma factors"/>
    <property type="match status" value="1"/>
</dbReference>
<dbReference type="GO" id="GO:0006352">
    <property type="term" value="P:DNA-templated transcription initiation"/>
    <property type="evidence" value="ECO:0007669"/>
    <property type="project" value="InterPro"/>
</dbReference>
<sequence>MEMDYTDRYLLEMTNEEVIDIVIDSYGEELKRLIFTYVKNYAQTDDIFQEVLIKVYQNFDTFQGNSSLKTWLYRITINKCKDYLRSPFHKIISHYQEEVGTYHNVPSAEQQAISNEQEKIVVNAILTLPVKYREIFVMKFYQSFSIKQISEALNINESTVKSRIMRGKKKVQKKIGGDILEQYE</sequence>
<reference evidence="7 8" key="1">
    <citation type="submission" date="2018-11" db="EMBL/GenBank/DDBJ databases">
        <title>Genomic Encyclopedia of Type Strains, Phase IV (KMG-IV): sequencing the most valuable type-strain genomes for metagenomic binning, comparative biology and taxonomic classification.</title>
        <authorList>
            <person name="Goeker M."/>
        </authorList>
    </citation>
    <scope>NUCLEOTIDE SEQUENCE [LARGE SCALE GENOMIC DNA]</scope>
    <source>
        <strain evidence="7 8">DSM 18090</strain>
    </source>
</reference>
<dbReference type="Gene3D" id="1.10.1740.10">
    <property type="match status" value="1"/>
</dbReference>
<dbReference type="SUPFAM" id="SSF88659">
    <property type="entry name" value="Sigma3 and sigma4 domains of RNA polymerase sigma factors"/>
    <property type="match status" value="1"/>
</dbReference>
<gene>
    <name evidence="7" type="ORF">EDC24_1819</name>
</gene>
<evidence type="ECO:0000259" key="5">
    <source>
        <dbReference type="Pfam" id="PF04542"/>
    </source>
</evidence>
<dbReference type="InterPro" id="IPR013325">
    <property type="entry name" value="RNA_pol_sigma_r2"/>
</dbReference>
<comment type="caution">
    <text evidence="7">The sequence shown here is derived from an EMBL/GenBank/DDBJ whole genome shotgun (WGS) entry which is preliminary data.</text>
</comment>